<dbReference type="SUPFAM" id="SSF50249">
    <property type="entry name" value="Nucleic acid-binding proteins"/>
    <property type="match status" value="1"/>
</dbReference>
<organism evidence="1 2">
    <name type="scientific">Chenopodium quinoa</name>
    <name type="common">Quinoa</name>
    <dbReference type="NCBI Taxonomy" id="63459"/>
    <lineage>
        <taxon>Eukaryota</taxon>
        <taxon>Viridiplantae</taxon>
        <taxon>Streptophyta</taxon>
        <taxon>Embryophyta</taxon>
        <taxon>Tracheophyta</taxon>
        <taxon>Spermatophyta</taxon>
        <taxon>Magnoliopsida</taxon>
        <taxon>eudicotyledons</taxon>
        <taxon>Gunneridae</taxon>
        <taxon>Pentapetalae</taxon>
        <taxon>Caryophyllales</taxon>
        <taxon>Chenopodiaceae</taxon>
        <taxon>Chenopodioideae</taxon>
        <taxon>Atripliceae</taxon>
        <taxon>Chenopodium</taxon>
    </lineage>
</organism>
<reference evidence="1" key="1">
    <citation type="journal article" date="2017" name="Nature">
        <title>The genome of Chenopodium quinoa.</title>
        <authorList>
            <person name="Jarvis D.E."/>
            <person name="Ho Y.S."/>
            <person name="Lightfoot D.J."/>
            <person name="Schmoeckel S.M."/>
            <person name="Li B."/>
            <person name="Borm T.J.A."/>
            <person name="Ohyanagi H."/>
            <person name="Mineta K."/>
            <person name="Michell C.T."/>
            <person name="Saber N."/>
            <person name="Kharbatia N.M."/>
            <person name="Rupper R.R."/>
            <person name="Sharp A.R."/>
            <person name="Dally N."/>
            <person name="Boughton B.A."/>
            <person name="Woo Y.H."/>
            <person name="Gao G."/>
            <person name="Schijlen E.G.W.M."/>
            <person name="Guo X."/>
            <person name="Momin A.A."/>
            <person name="Negrao S."/>
            <person name="Al-Babili S."/>
            <person name="Gehring C."/>
            <person name="Roessner U."/>
            <person name="Jung C."/>
            <person name="Murphy K."/>
            <person name="Arold S.T."/>
            <person name="Gojobori T."/>
            <person name="van der Linden C.G."/>
            <person name="van Loo E.N."/>
            <person name="Jellen E.N."/>
            <person name="Maughan P.J."/>
            <person name="Tester M."/>
        </authorList>
    </citation>
    <scope>NUCLEOTIDE SEQUENCE [LARGE SCALE GENOMIC DNA]</scope>
    <source>
        <strain evidence="1">cv. PI 614886</strain>
    </source>
</reference>
<dbReference type="Proteomes" id="UP000596660">
    <property type="component" value="Unplaced"/>
</dbReference>
<dbReference type="AlphaFoldDB" id="A0A803MH57"/>
<dbReference type="EnsemblPlants" id="AUR62029309-RA">
    <property type="protein sequence ID" value="AUR62029309-RA:cds"/>
    <property type="gene ID" value="AUR62029309"/>
</dbReference>
<accession>A0A803MH57</accession>
<reference evidence="1" key="2">
    <citation type="submission" date="2021-03" db="UniProtKB">
        <authorList>
            <consortium name="EnsemblPlants"/>
        </authorList>
    </citation>
    <scope>IDENTIFICATION</scope>
</reference>
<dbReference type="Gene3D" id="2.40.50.140">
    <property type="entry name" value="Nucleic acid-binding proteins"/>
    <property type="match status" value="1"/>
</dbReference>
<proteinExistence type="predicted"/>
<sequence>MLSAFKGNKIRGTLFDDEIENFQNIFEHEKEYIIADAPIRNTNPMYRHKEGDYYLSFGGSTAIQSLNPNTGPILPKYTPIAEVPPTSSVDDHFGFSLASSMSTTIDPNPTGLEVNALKAWILENQECLSDHMGH</sequence>
<protein>
    <submittedName>
        <fullName evidence="1">Uncharacterized protein</fullName>
    </submittedName>
</protein>
<dbReference type="Gramene" id="AUR62029309-RA">
    <property type="protein sequence ID" value="AUR62029309-RA:cds"/>
    <property type="gene ID" value="AUR62029309"/>
</dbReference>
<keyword evidence="2" id="KW-1185">Reference proteome</keyword>
<evidence type="ECO:0000313" key="1">
    <source>
        <dbReference type="EnsemblPlants" id="AUR62029309-RA:cds"/>
    </source>
</evidence>
<dbReference type="InterPro" id="IPR012340">
    <property type="entry name" value="NA-bd_OB-fold"/>
</dbReference>
<evidence type="ECO:0000313" key="2">
    <source>
        <dbReference type="Proteomes" id="UP000596660"/>
    </source>
</evidence>
<name>A0A803MH57_CHEQI</name>